<dbReference type="GO" id="GO:0000287">
    <property type="term" value="F:magnesium ion binding"/>
    <property type="evidence" value="ECO:0007669"/>
    <property type="project" value="InterPro"/>
</dbReference>
<reference evidence="8" key="1">
    <citation type="submission" date="2025-08" db="UniProtKB">
        <authorList>
            <consortium name="RefSeq"/>
        </authorList>
    </citation>
    <scope>IDENTIFICATION</scope>
    <source>
        <tissue evidence="8">Young leaves</tissue>
    </source>
</reference>
<dbReference type="GO" id="GO:0016102">
    <property type="term" value="P:diterpenoid biosynthetic process"/>
    <property type="evidence" value="ECO:0007669"/>
    <property type="project" value="InterPro"/>
</dbReference>
<dbReference type="InterPro" id="IPR050148">
    <property type="entry name" value="Terpene_synthase-like"/>
</dbReference>
<dbReference type="InterPro" id="IPR008949">
    <property type="entry name" value="Isoprenoid_synthase_dom_sf"/>
</dbReference>
<dbReference type="GO" id="GO:0010333">
    <property type="term" value="F:terpene synthase activity"/>
    <property type="evidence" value="ECO:0007669"/>
    <property type="project" value="InterPro"/>
</dbReference>
<evidence type="ECO:0000259" key="5">
    <source>
        <dbReference type="Pfam" id="PF01397"/>
    </source>
</evidence>
<dbReference type="SUPFAM" id="SSF48239">
    <property type="entry name" value="Terpenoid cyclases/Protein prenyltransferases"/>
    <property type="match status" value="1"/>
</dbReference>
<dbReference type="SMR" id="A0A6J1G1W9"/>
<dbReference type="InterPro" id="IPR008930">
    <property type="entry name" value="Terpenoid_cyclase/PrenylTrfase"/>
</dbReference>
<proteinExistence type="predicted"/>
<dbReference type="AlphaFoldDB" id="A0A6J1G1W9"/>
<dbReference type="Proteomes" id="UP000504609">
    <property type="component" value="Unplaced"/>
</dbReference>
<dbReference type="GeneID" id="111449935"/>
<dbReference type="Pfam" id="PF03936">
    <property type="entry name" value="Terpene_synth_C"/>
    <property type="match status" value="1"/>
</dbReference>
<dbReference type="PANTHER" id="PTHR31225">
    <property type="entry name" value="OS04G0344100 PROTEIN-RELATED"/>
    <property type="match status" value="1"/>
</dbReference>
<evidence type="ECO:0000313" key="8">
    <source>
        <dbReference type="RefSeq" id="XP_022945806.1"/>
    </source>
</evidence>
<sequence>MASKDNTSFDDGDVPRRFANFQPSAWGDYFVSYDSNTMENQLEEKMTQKQLQKLKEEVMNMFVTTDKSSEKLRLIDSIQRLGLSHHFELEINETLQLIQSSSDDDDDIYNIALKFRLLRQEGYSISSEIFNKFINEEGEFKESIMKNKSGILSLYEASHLRMNGEYTLDQALRFTTTHLQEIAMDDSSPLVDEAKHALKWPIYKAVPRLMTKHYISVHHKDRPNSVLLTFAKLDYTTTQKLYQKELGQHARWWKQLNLIERLSFARDRAVESYFWALGVYYEPNYSVGRMILAKIIALATVLDDMYDVYATLDELDLFTEAIERWDINGMEKLPEYMKIFYEVILKTYEEFEEDMSKDIITYAIHYAKEAFKRQCRVYFIEAKWYHEGYVPTMEEYMEVSVVSTCYYLFAPISFLGMGVAASEEAFKWIESDPMMLKASGIIGRLMNDITSHKFEQERGDVGSAVECYMKQHGVSEEETLVALENEVVRAWKDVIEDYMKSSNISKEICMRVLNLARLSDRFYKEEDGYTFADGTTKCFIASTLVDPVPI</sequence>
<dbReference type="RefSeq" id="XP_022945806.1">
    <property type="nucleotide sequence ID" value="XM_023090038.1"/>
</dbReference>
<keyword evidence="3" id="KW-0460">Magnesium</keyword>
<dbReference type="InterPro" id="IPR001906">
    <property type="entry name" value="Terpene_synth_N"/>
</dbReference>
<dbReference type="SFLD" id="SFLDG01019">
    <property type="entry name" value="Terpene_Cyclase_Like_1_C_Termi"/>
    <property type="match status" value="1"/>
</dbReference>
<dbReference type="InterPro" id="IPR034741">
    <property type="entry name" value="Terpene_cyclase-like_1_C"/>
</dbReference>
<dbReference type="PANTHER" id="PTHR31225:SF221">
    <property type="entry name" value="(-)-GERMACRENE D SYNTHASE"/>
    <property type="match status" value="1"/>
</dbReference>
<dbReference type="FunFam" id="1.50.10.130:FF:000001">
    <property type="entry name" value="Isoprene synthase, chloroplastic"/>
    <property type="match status" value="1"/>
</dbReference>
<dbReference type="InterPro" id="IPR044814">
    <property type="entry name" value="Terpene_cyclase_plant_C1"/>
</dbReference>
<gene>
    <name evidence="8" type="primary">LOC111449935</name>
</gene>
<evidence type="ECO:0000313" key="7">
    <source>
        <dbReference type="Proteomes" id="UP000504609"/>
    </source>
</evidence>
<dbReference type="InterPro" id="IPR005630">
    <property type="entry name" value="Terpene_synthase_metal-bd"/>
</dbReference>
<feature type="domain" description="Terpene synthase N-terminal" evidence="5">
    <location>
        <begin position="26"/>
        <end position="198"/>
    </location>
</feature>
<name>A0A6J1G1W9_CUCMO</name>
<evidence type="ECO:0000256" key="2">
    <source>
        <dbReference type="ARBA" id="ARBA00022723"/>
    </source>
</evidence>
<dbReference type="CDD" id="cd00684">
    <property type="entry name" value="Terpene_cyclase_plant_C1"/>
    <property type="match status" value="1"/>
</dbReference>
<protein>
    <submittedName>
        <fullName evidence="8">(-)-germacrene D synthase-like isoform X2</fullName>
    </submittedName>
</protein>
<keyword evidence="7" id="KW-1185">Reference proteome</keyword>
<comment type="cofactor">
    <cofactor evidence="1">
        <name>Mg(2+)</name>
        <dbReference type="ChEBI" id="CHEBI:18420"/>
    </cofactor>
</comment>
<dbReference type="SUPFAM" id="SSF48576">
    <property type="entry name" value="Terpenoid synthases"/>
    <property type="match status" value="1"/>
</dbReference>
<evidence type="ECO:0000256" key="1">
    <source>
        <dbReference type="ARBA" id="ARBA00001946"/>
    </source>
</evidence>
<dbReference type="Gene3D" id="1.10.600.10">
    <property type="entry name" value="Farnesyl Diphosphate Synthase"/>
    <property type="match status" value="1"/>
</dbReference>
<dbReference type="SFLD" id="SFLDS00005">
    <property type="entry name" value="Isoprenoid_Synthase_Type_I"/>
    <property type="match status" value="1"/>
</dbReference>
<evidence type="ECO:0000256" key="4">
    <source>
        <dbReference type="ARBA" id="ARBA00023239"/>
    </source>
</evidence>
<dbReference type="Gene3D" id="1.50.10.130">
    <property type="entry name" value="Terpene synthase, N-terminal domain"/>
    <property type="match status" value="1"/>
</dbReference>
<dbReference type="Pfam" id="PF01397">
    <property type="entry name" value="Terpene_synth"/>
    <property type="match status" value="1"/>
</dbReference>
<feature type="domain" description="Terpene synthase metal-binding" evidence="6">
    <location>
        <begin position="254"/>
        <end position="493"/>
    </location>
</feature>
<evidence type="ECO:0000256" key="3">
    <source>
        <dbReference type="ARBA" id="ARBA00022842"/>
    </source>
</evidence>
<dbReference type="FunFam" id="1.10.600.10:FF:000007">
    <property type="entry name" value="Isoprene synthase, chloroplastic"/>
    <property type="match status" value="1"/>
</dbReference>
<organism evidence="7 8">
    <name type="scientific">Cucurbita moschata</name>
    <name type="common">Winter crookneck squash</name>
    <name type="synonym">Cucurbita pepo var. moschata</name>
    <dbReference type="NCBI Taxonomy" id="3662"/>
    <lineage>
        <taxon>Eukaryota</taxon>
        <taxon>Viridiplantae</taxon>
        <taxon>Streptophyta</taxon>
        <taxon>Embryophyta</taxon>
        <taxon>Tracheophyta</taxon>
        <taxon>Spermatophyta</taxon>
        <taxon>Magnoliopsida</taxon>
        <taxon>eudicotyledons</taxon>
        <taxon>Gunneridae</taxon>
        <taxon>Pentapetalae</taxon>
        <taxon>rosids</taxon>
        <taxon>fabids</taxon>
        <taxon>Cucurbitales</taxon>
        <taxon>Cucurbitaceae</taxon>
        <taxon>Cucurbiteae</taxon>
        <taxon>Cucurbita</taxon>
    </lineage>
</organism>
<accession>A0A6J1G1W9</accession>
<dbReference type="InterPro" id="IPR036965">
    <property type="entry name" value="Terpene_synth_N_sf"/>
</dbReference>
<keyword evidence="2" id="KW-0479">Metal-binding</keyword>
<keyword evidence="4" id="KW-0456">Lyase</keyword>
<evidence type="ECO:0000259" key="6">
    <source>
        <dbReference type="Pfam" id="PF03936"/>
    </source>
</evidence>